<evidence type="ECO:0000313" key="1">
    <source>
        <dbReference type="EMBL" id="RBM08848.1"/>
    </source>
</evidence>
<proteinExistence type="predicted"/>
<comment type="caution">
    <text evidence="1">The sequence shown here is derived from an EMBL/GenBank/DDBJ whole genome shotgun (WGS) entry which is preliminary data.</text>
</comment>
<sequence>MGLVLSKIMSFTDRQNDGSIPCIRMHVMVHRTDLQGFLQIWHKPAGYYRNGAWPFLNPDACNRDIRPDVNPSPFNR</sequence>
<evidence type="ECO:0000313" key="2">
    <source>
        <dbReference type="Proteomes" id="UP000252680"/>
    </source>
</evidence>
<dbReference type="EMBL" id="QEXL01000003">
    <property type="protein sequence ID" value="RBM08848.1"/>
    <property type="molecule type" value="Genomic_DNA"/>
</dbReference>
<keyword evidence="2" id="KW-1185">Reference proteome</keyword>
<name>A0A365Z1C5_9PROT</name>
<organism evidence="1 2">
    <name type="scientific">Novacetimonas cocois</name>
    <dbReference type="NCBI Taxonomy" id="1747507"/>
    <lineage>
        <taxon>Bacteria</taxon>
        <taxon>Pseudomonadati</taxon>
        <taxon>Pseudomonadota</taxon>
        <taxon>Alphaproteobacteria</taxon>
        <taxon>Acetobacterales</taxon>
        <taxon>Acetobacteraceae</taxon>
        <taxon>Novacetimonas</taxon>
    </lineage>
</organism>
<reference evidence="1 2" key="1">
    <citation type="submission" date="2018-05" db="EMBL/GenBank/DDBJ databases">
        <title>Komagataeibacter cocois sp. nov., for a novel cellulose- producing strain isolated from coconut milk.</title>
        <authorList>
            <person name="Liu L."/>
            <person name="Wang Y."/>
            <person name="Liu S."/>
            <person name="Bi J."/>
            <person name="Chen H."/>
            <person name="Deng J."/>
            <person name="Zhang C."/>
            <person name="Hu Q."/>
            <person name="Li C."/>
        </authorList>
    </citation>
    <scope>NUCLEOTIDE SEQUENCE [LARGE SCALE GENOMIC DNA]</scope>
    <source>
        <strain evidence="1 2">WE7</strain>
    </source>
</reference>
<dbReference type="AlphaFoldDB" id="A0A365Z1C5"/>
<dbReference type="Proteomes" id="UP000252680">
    <property type="component" value="Unassembled WGS sequence"/>
</dbReference>
<gene>
    <name evidence="1" type="ORF">NJLHNGOC_03625</name>
</gene>
<protein>
    <submittedName>
        <fullName evidence="1">Uncharacterized protein</fullName>
    </submittedName>
</protein>
<accession>A0A365Z1C5</accession>